<dbReference type="SUPFAM" id="SSF54593">
    <property type="entry name" value="Glyoxalase/Bleomycin resistance protein/Dihydroxybiphenyl dioxygenase"/>
    <property type="match status" value="1"/>
</dbReference>
<evidence type="ECO:0000313" key="2">
    <source>
        <dbReference type="EMBL" id="KWS06403.1"/>
    </source>
</evidence>
<dbReference type="Gene3D" id="3.10.180.10">
    <property type="entry name" value="2,3-Dihydroxybiphenyl 1,2-Dioxygenase, domain 1"/>
    <property type="match status" value="1"/>
</dbReference>
<sequence>MATLNLHTLEIKAFLPASDFDLSKRFYQALGFTIPWSDDTLAYVHHGHCSFLLQKFYVPEHAQNFQMHLLVENADDWWRHLDEQKIAQTFGVEIGTPEDRPWMLRDFTLFDPSGVLWRIGHNLPLR</sequence>
<keyword evidence="3" id="KW-1185">Reference proteome</keyword>
<name>A0A108UC02_9GAMM</name>
<dbReference type="InterPro" id="IPR029068">
    <property type="entry name" value="Glyas_Bleomycin-R_OHBP_Dase"/>
</dbReference>
<reference evidence="2 3" key="1">
    <citation type="journal article" date="2014" name="Genome Announc.">
        <title>Draft Genome Sequence of Lysobacter capsici AZ78, a Bacterium Antagonistic to Plant-Pathogenic Oomycetes.</title>
        <authorList>
            <person name="Puopolo G."/>
            <person name="Sonego P."/>
            <person name="Engelen K."/>
            <person name="Pertot I."/>
        </authorList>
    </citation>
    <scope>NUCLEOTIDE SEQUENCE [LARGE SCALE GENOMIC DNA]</scope>
    <source>
        <strain evidence="2 3">AZ78</strain>
    </source>
</reference>
<dbReference type="CDD" id="cd08356">
    <property type="entry name" value="VOC_CChe_VCA0619_like"/>
    <property type="match status" value="1"/>
</dbReference>
<dbReference type="RefSeq" id="WP_082723747.1">
    <property type="nucleotide sequence ID" value="NZ_JAJA02000001.1"/>
</dbReference>
<dbReference type="EMBL" id="JAJA02000001">
    <property type="protein sequence ID" value="KWS06403.1"/>
    <property type="molecule type" value="Genomic_DNA"/>
</dbReference>
<dbReference type="OrthoDB" id="674527at2"/>
<dbReference type="Pfam" id="PF00903">
    <property type="entry name" value="Glyoxalase"/>
    <property type="match status" value="1"/>
</dbReference>
<gene>
    <name evidence="2" type="ORF">AZ78_3959</name>
</gene>
<evidence type="ECO:0000313" key="3">
    <source>
        <dbReference type="Proteomes" id="UP000023435"/>
    </source>
</evidence>
<dbReference type="Proteomes" id="UP000023435">
    <property type="component" value="Unassembled WGS sequence"/>
</dbReference>
<dbReference type="InterPro" id="IPR004360">
    <property type="entry name" value="Glyas_Fos-R_dOase_dom"/>
</dbReference>
<accession>A0A108UC02</accession>
<feature type="domain" description="Glyoxalase/fosfomycin resistance/dioxygenase" evidence="1">
    <location>
        <begin position="15"/>
        <end position="119"/>
    </location>
</feature>
<evidence type="ECO:0000259" key="1">
    <source>
        <dbReference type="Pfam" id="PF00903"/>
    </source>
</evidence>
<protein>
    <recommendedName>
        <fullName evidence="1">Glyoxalase/fosfomycin resistance/dioxygenase domain-containing protein</fullName>
    </recommendedName>
</protein>
<organism evidence="2 3">
    <name type="scientific">Lysobacter capsici AZ78</name>
    <dbReference type="NCBI Taxonomy" id="1444315"/>
    <lineage>
        <taxon>Bacteria</taxon>
        <taxon>Pseudomonadati</taxon>
        <taxon>Pseudomonadota</taxon>
        <taxon>Gammaproteobacteria</taxon>
        <taxon>Lysobacterales</taxon>
        <taxon>Lysobacteraceae</taxon>
        <taxon>Lysobacter</taxon>
    </lineage>
</organism>
<dbReference type="AlphaFoldDB" id="A0A108UC02"/>
<proteinExistence type="predicted"/>
<comment type="caution">
    <text evidence="2">The sequence shown here is derived from an EMBL/GenBank/DDBJ whole genome shotgun (WGS) entry which is preliminary data.</text>
</comment>